<dbReference type="AlphaFoldDB" id="A0AAD5QSH7"/>
<evidence type="ECO:0000313" key="3">
    <source>
        <dbReference type="EMBL" id="KAJ1363013.1"/>
    </source>
</evidence>
<dbReference type="EMBL" id="JAHQIW010004581">
    <property type="protein sequence ID" value="KAJ1363013.1"/>
    <property type="molecule type" value="Genomic_DNA"/>
</dbReference>
<organism evidence="3 4">
    <name type="scientific">Parelaphostrongylus tenuis</name>
    <name type="common">Meningeal worm</name>
    <dbReference type="NCBI Taxonomy" id="148309"/>
    <lineage>
        <taxon>Eukaryota</taxon>
        <taxon>Metazoa</taxon>
        <taxon>Ecdysozoa</taxon>
        <taxon>Nematoda</taxon>
        <taxon>Chromadorea</taxon>
        <taxon>Rhabditida</taxon>
        <taxon>Rhabditina</taxon>
        <taxon>Rhabditomorpha</taxon>
        <taxon>Strongyloidea</taxon>
        <taxon>Metastrongylidae</taxon>
        <taxon>Parelaphostrongylus</taxon>
    </lineage>
</organism>
<comment type="caution">
    <text evidence="3">The sequence shown here is derived from an EMBL/GenBank/DDBJ whole genome shotgun (WGS) entry which is preliminary data.</text>
</comment>
<dbReference type="Proteomes" id="UP001196413">
    <property type="component" value="Unassembled WGS sequence"/>
</dbReference>
<feature type="compositionally biased region" description="Basic and acidic residues" evidence="1">
    <location>
        <begin position="31"/>
        <end position="50"/>
    </location>
</feature>
<evidence type="ECO:0000313" key="2">
    <source>
        <dbReference type="EMBL" id="KAJ1360338.1"/>
    </source>
</evidence>
<feature type="region of interest" description="Disordered" evidence="1">
    <location>
        <begin position="1"/>
        <end position="68"/>
    </location>
</feature>
<feature type="compositionally biased region" description="Basic and acidic residues" evidence="1">
    <location>
        <begin position="1"/>
        <end position="22"/>
    </location>
</feature>
<gene>
    <name evidence="2" type="ORF">KIN20_019280</name>
    <name evidence="3" type="ORF">KIN20_022758</name>
</gene>
<evidence type="ECO:0000313" key="4">
    <source>
        <dbReference type="Proteomes" id="UP001196413"/>
    </source>
</evidence>
<keyword evidence="4" id="KW-1185">Reference proteome</keyword>
<dbReference type="EMBL" id="JAHQIW010003841">
    <property type="protein sequence ID" value="KAJ1360338.1"/>
    <property type="molecule type" value="Genomic_DNA"/>
</dbReference>
<protein>
    <submittedName>
        <fullName evidence="3">Uncharacterized protein</fullName>
    </submittedName>
</protein>
<evidence type="ECO:0000256" key="1">
    <source>
        <dbReference type="SAM" id="MobiDB-lite"/>
    </source>
</evidence>
<proteinExistence type="predicted"/>
<accession>A0AAD5QSH7</accession>
<sequence>MNERREGRKGERTSGEFCHEADQAIDMGSTPEKEQDVRGSAEEMKFEKTDSMSPTPNSADGGADYIAM</sequence>
<name>A0AAD5QSH7_PARTN</name>
<reference evidence="3" key="1">
    <citation type="submission" date="2021-06" db="EMBL/GenBank/DDBJ databases">
        <title>Parelaphostrongylus tenuis whole genome reference sequence.</title>
        <authorList>
            <person name="Garwood T.J."/>
            <person name="Larsen P.A."/>
            <person name="Fountain-Jones N.M."/>
            <person name="Garbe J.R."/>
            <person name="Macchietto M.G."/>
            <person name="Kania S.A."/>
            <person name="Gerhold R.W."/>
            <person name="Richards J.E."/>
            <person name="Wolf T.M."/>
        </authorList>
    </citation>
    <scope>NUCLEOTIDE SEQUENCE</scope>
    <source>
        <strain evidence="3">MNPRO001-30</strain>
        <tissue evidence="3">Meninges</tissue>
    </source>
</reference>